<evidence type="ECO:0000256" key="4">
    <source>
        <dbReference type="ARBA" id="ARBA00022989"/>
    </source>
</evidence>
<evidence type="ECO:0008006" key="8">
    <source>
        <dbReference type="Google" id="ProtNLM"/>
    </source>
</evidence>
<comment type="subcellular location">
    <subcellularLocation>
        <location evidence="1">Membrane</location>
    </subcellularLocation>
</comment>
<dbReference type="Pfam" id="PF04930">
    <property type="entry name" value="FUN14"/>
    <property type="match status" value="1"/>
</dbReference>
<dbReference type="Proteomes" id="UP001527925">
    <property type="component" value="Unassembled WGS sequence"/>
</dbReference>
<accession>A0ABR4N4L0</accession>
<evidence type="ECO:0000256" key="3">
    <source>
        <dbReference type="ARBA" id="ARBA00022692"/>
    </source>
</evidence>
<protein>
    <recommendedName>
        <fullName evidence="8">EF-hand domain-containing protein</fullName>
    </recommendedName>
</protein>
<evidence type="ECO:0000313" key="7">
    <source>
        <dbReference type="Proteomes" id="UP001527925"/>
    </source>
</evidence>
<keyword evidence="4" id="KW-1133">Transmembrane helix</keyword>
<dbReference type="InterPro" id="IPR018247">
    <property type="entry name" value="EF_Hand_1_Ca_BS"/>
</dbReference>
<dbReference type="PROSITE" id="PS00018">
    <property type="entry name" value="EF_HAND_1"/>
    <property type="match status" value="1"/>
</dbReference>
<proteinExistence type="inferred from homology"/>
<evidence type="ECO:0000256" key="1">
    <source>
        <dbReference type="ARBA" id="ARBA00004370"/>
    </source>
</evidence>
<sequence>MSAPTNGTSPRITPSGPADIGEIGIATIFGASAGFAAKRITKGAALAIGIGFMGLQALAHAEVIKINWPRVESVIIGKVDQDGDGKLTGKDIQIGATRLLHNLSHDLPASAGFAAAFWVGFRYG</sequence>
<comment type="similarity">
    <text evidence="2">Belongs to the FUN14 family.</text>
</comment>
<dbReference type="PANTHER" id="PTHR21346:SF10">
    <property type="entry name" value="TRANSMEMBRANE PROTEIN"/>
    <property type="match status" value="1"/>
</dbReference>
<evidence type="ECO:0000256" key="5">
    <source>
        <dbReference type="ARBA" id="ARBA00023136"/>
    </source>
</evidence>
<keyword evidence="7" id="KW-1185">Reference proteome</keyword>
<comment type="caution">
    <text evidence="6">The sequence shown here is derived from an EMBL/GenBank/DDBJ whole genome shotgun (WGS) entry which is preliminary data.</text>
</comment>
<dbReference type="EMBL" id="JADGIZ020000033">
    <property type="protein sequence ID" value="KAL2914414.1"/>
    <property type="molecule type" value="Genomic_DNA"/>
</dbReference>
<dbReference type="InterPro" id="IPR007014">
    <property type="entry name" value="FUN14"/>
</dbReference>
<dbReference type="PANTHER" id="PTHR21346">
    <property type="entry name" value="FUN14 DOMAIN CONTAINING"/>
    <property type="match status" value="1"/>
</dbReference>
<evidence type="ECO:0000313" key="6">
    <source>
        <dbReference type="EMBL" id="KAL2914414.1"/>
    </source>
</evidence>
<name>A0ABR4N4L0_9FUNG</name>
<organism evidence="6 7">
    <name type="scientific">Polyrhizophydium stewartii</name>
    <dbReference type="NCBI Taxonomy" id="2732419"/>
    <lineage>
        <taxon>Eukaryota</taxon>
        <taxon>Fungi</taxon>
        <taxon>Fungi incertae sedis</taxon>
        <taxon>Chytridiomycota</taxon>
        <taxon>Chytridiomycota incertae sedis</taxon>
        <taxon>Chytridiomycetes</taxon>
        <taxon>Rhizophydiales</taxon>
        <taxon>Rhizophydiales incertae sedis</taxon>
        <taxon>Polyrhizophydium</taxon>
    </lineage>
</organism>
<keyword evidence="5" id="KW-0472">Membrane</keyword>
<keyword evidence="3" id="KW-0812">Transmembrane</keyword>
<reference evidence="6 7" key="1">
    <citation type="submission" date="2023-09" db="EMBL/GenBank/DDBJ databases">
        <title>Pangenome analysis of Batrachochytrium dendrobatidis and related Chytrids.</title>
        <authorList>
            <person name="Yacoub M.N."/>
            <person name="Stajich J.E."/>
            <person name="James T.Y."/>
        </authorList>
    </citation>
    <scope>NUCLEOTIDE SEQUENCE [LARGE SCALE GENOMIC DNA]</scope>
    <source>
        <strain evidence="6 7">JEL0888</strain>
    </source>
</reference>
<gene>
    <name evidence="6" type="ORF">HK105_205981</name>
</gene>
<evidence type="ECO:0000256" key="2">
    <source>
        <dbReference type="ARBA" id="ARBA00009160"/>
    </source>
</evidence>